<dbReference type="Pfam" id="PF22701">
    <property type="entry name" value="Mala_s_1-like"/>
    <property type="match status" value="1"/>
</dbReference>
<dbReference type="Proteomes" id="UP000318704">
    <property type="component" value="Chromosome"/>
</dbReference>
<accession>A0A517VNU8</accession>
<name>A0A517VNU8_9PLAN</name>
<protein>
    <recommendedName>
        <fullName evidence="4">Xylosidase/arabinosidase</fullName>
    </recommendedName>
</protein>
<evidence type="ECO:0000256" key="1">
    <source>
        <dbReference type="SAM" id="SignalP"/>
    </source>
</evidence>
<keyword evidence="1" id="KW-0732">Signal</keyword>
<dbReference type="Gene3D" id="2.120.10.30">
    <property type="entry name" value="TolB, C-terminal domain"/>
    <property type="match status" value="1"/>
</dbReference>
<dbReference type="SUPFAM" id="SSF63829">
    <property type="entry name" value="Calcium-dependent phosphotriesterase"/>
    <property type="match status" value="1"/>
</dbReference>
<dbReference type="KEGG" id="gaw:V144x_00100"/>
<dbReference type="Gene3D" id="3.20.20.80">
    <property type="entry name" value="Glycosidases"/>
    <property type="match status" value="1"/>
</dbReference>
<dbReference type="CDD" id="cd11576">
    <property type="entry name" value="GH99_GH71_like_2"/>
    <property type="match status" value="1"/>
</dbReference>
<proteinExistence type="predicted"/>
<evidence type="ECO:0000313" key="2">
    <source>
        <dbReference type="EMBL" id="QDT94580.1"/>
    </source>
</evidence>
<gene>
    <name evidence="2" type="ORF">V144x_00100</name>
</gene>
<dbReference type="InterPro" id="IPR011042">
    <property type="entry name" value="6-blade_b-propeller_TolB-like"/>
</dbReference>
<evidence type="ECO:0008006" key="4">
    <source>
        <dbReference type="Google" id="ProtNLM"/>
    </source>
</evidence>
<dbReference type="AlphaFoldDB" id="A0A517VNU8"/>
<reference evidence="2 3" key="1">
    <citation type="submission" date="2019-03" db="EMBL/GenBank/DDBJ databases">
        <title>Deep-cultivation of Planctomycetes and their phenomic and genomic characterization uncovers novel biology.</title>
        <authorList>
            <person name="Wiegand S."/>
            <person name="Jogler M."/>
            <person name="Boedeker C."/>
            <person name="Pinto D."/>
            <person name="Vollmers J."/>
            <person name="Rivas-Marin E."/>
            <person name="Kohn T."/>
            <person name="Peeters S.H."/>
            <person name="Heuer A."/>
            <person name="Rast P."/>
            <person name="Oberbeckmann S."/>
            <person name="Bunk B."/>
            <person name="Jeske O."/>
            <person name="Meyerdierks A."/>
            <person name="Storesund J.E."/>
            <person name="Kallscheuer N."/>
            <person name="Luecker S."/>
            <person name="Lage O.M."/>
            <person name="Pohl T."/>
            <person name="Merkel B.J."/>
            <person name="Hornburger P."/>
            <person name="Mueller R.-W."/>
            <person name="Bruemmer F."/>
            <person name="Labrenz M."/>
            <person name="Spormann A.M."/>
            <person name="Op den Camp H."/>
            <person name="Overmann J."/>
            <person name="Amann R."/>
            <person name="Jetten M.S.M."/>
            <person name="Mascher T."/>
            <person name="Medema M.H."/>
            <person name="Devos D.P."/>
            <person name="Kaster A.-K."/>
            <person name="Ovreas L."/>
            <person name="Rohde M."/>
            <person name="Galperin M.Y."/>
            <person name="Jogler C."/>
        </authorList>
    </citation>
    <scope>NUCLEOTIDE SEQUENCE [LARGE SCALE GENOMIC DNA]</scope>
    <source>
        <strain evidence="2 3">V144</strain>
    </source>
</reference>
<dbReference type="EMBL" id="CP037920">
    <property type="protein sequence ID" value="QDT94580.1"/>
    <property type="molecule type" value="Genomic_DNA"/>
</dbReference>
<dbReference type="RefSeq" id="WP_144979520.1">
    <property type="nucleotide sequence ID" value="NZ_CP037920.1"/>
</dbReference>
<feature type="chain" id="PRO_5022106838" description="Xylosidase/arabinosidase" evidence="1">
    <location>
        <begin position="26"/>
        <end position="715"/>
    </location>
</feature>
<feature type="signal peptide" evidence="1">
    <location>
        <begin position="1"/>
        <end position="25"/>
    </location>
</feature>
<dbReference type="InterPro" id="IPR054550">
    <property type="entry name" value="Mala_s_1-like"/>
</dbReference>
<organism evidence="2 3">
    <name type="scientific">Gimesia aquarii</name>
    <dbReference type="NCBI Taxonomy" id="2527964"/>
    <lineage>
        <taxon>Bacteria</taxon>
        <taxon>Pseudomonadati</taxon>
        <taxon>Planctomycetota</taxon>
        <taxon>Planctomycetia</taxon>
        <taxon>Planctomycetales</taxon>
        <taxon>Planctomycetaceae</taxon>
        <taxon>Gimesia</taxon>
    </lineage>
</organism>
<sequence length="715" mass="81181" precursor="true">MKRTTFIFTLLIIIVSVFFAQPAVAQTEAASDPVDCSTLTGKVMVGYQGWFNCADDGANLGWKHWARNRRKPFASGNVTVDLWPDVSELDPDERFATGFKHADGSTAEVFSSANRKTVQRHFRWMRDYGIDGAFLQRFALGLSAPALLRNNNTVLSHVRAGANQLGRAFAVMYDLSGLKAGQVKRVREDWTRLREQKKITGDTTYLHHEGKPLVAVWGIGFSDNRPYSLEECFELVKWLKSSGCAVMLGVPSFWREGTRDAVNDPLLHEIVQTADVISPWTIGRYRSPEEAVRHATRVWQPDQRWCEQRELDFLPVVFPGFSWHNLHGGKLNQIPRLKGEFFWSQVSAAKRVGCKMIYVAMFDEVDEGTAIFKCTNTPPTANGAQFSTFEGLPSDHYLKLAGRAGTLLKDKSLSKTPANKSPGHRLLIGYGEGLMELDQANNIVWHYQDPEIELVYDAWKLENGNILFSHRFGAREVNPAKQTVWEFNVPREKGKQEINSCQPLEDGKVLILDCGNQRLLEVNRRQQVTLAIDLPDGGKNPHNRYMQARKTPQGTYLISYRDNKKILELNAKGKIIWQYALQENDRPFTAIRLENGRTLVPCITSYRIIEIDPEGKITWELNTKDDLGFQLLYPVGVHVRKNGNLVVINSDYHHKKGMNNDVQAFEINRQKKVLWTLTKDDLEKDGKVPIVERGTKMPSHHLLSIQVIGEPLELK</sequence>
<evidence type="ECO:0000313" key="3">
    <source>
        <dbReference type="Proteomes" id="UP000318704"/>
    </source>
</evidence>